<organism evidence="1 2">
    <name type="scientific">Aeromonas sobria</name>
    <dbReference type="NCBI Taxonomy" id="646"/>
    <lineage>
        <taxon>Bacteria</taxon>
        <taxon>Pseudomonadati</taxon>
        <taxon>Pseudomonadota</taxon>
        <taxon>Gammaproteobacteria</taxon>
        <taxon>Aeromonadales</taxon>
        <taxon>Aeromonadaceae</taxon>
        <taxon>Aeromonas</taxon>
    </lineage>
</organism>
<reference evidence="1 2" key="1">
    <citation type="journal article" date="2017" name="Front. Microbiol.">
        <title>Strong Genomic and Phenotypic Heterogeneity in the Aeromonas sobria Species Complex.</title>
        <authorList>
            <person name="Gauthier J."/>
            <person name="Vincent A.T."/>
            <person name="Charette S.J."/>
            <person name="Derome N."/>
        </authorList>
    </citation>
    <scope>NUCLEOTIDE SEQUENCE [LARGE SCALE GENOMIC DNA]</scope>
    <source>
        <strain evidence="1 2">JF2635</strain>
    </source>
</reference>
<proteinExistence type="predicted"/>
<comment type="caution">
    <text evidence="1">The sequence shown here is derived from an EMBL/GenBank/DDBJ whole genome shotgun (WGS) entry which is preliminary data.</text>
</comment>
<dbReference type="Gene3D" id="3.40.630.30">
    <property type="match status" value="1"/>
</dbReference>
<dbReference type="RefSeq" id="WP_101319644.1">
    <property type="nucleotide sequence ID" value="NZ_CAWNSS010000050.1"/>
</dbReference>
<evidence type="ECO:0008006" key="3">
    <source>
        <dbReference type="Google" id="ProtNLM"/>
    </source>
</evidence>
<dbReference type="SUPFAM" id="SSF55729">
    <property type="entry name" value="Acyl-CoA N-acyltransferases (Nat)"/>
    <property type="match status" value="1"/>
</dbReference>
<evidence type="ECO:0000313" key="2">
    <source>
        <dbReference type="Proteomes" id="UP000233526"/>
    </source>
</evidence>
<dbReference type="Proteomes" id="UP000233526">
    <property type="component" value="Unassembled WGS sequence"/>
</dbReference>
<gene>
    <name evidence="1" type="ORF">AOX56_20320</name>
</gene>
<evidence type="ECO:0000313" key="1">
    <source>
        <dbReference type="EMBL" id="PKQ75070.1"/>
    </source>
</evidence>
<dbReference type="AlphaFoldDB" id="A0A2N3IT95"/>
<sequence>MEKFDILKCKENSEAGQHFSLPVFDCSGLKMAELICVDKYLASSGEIVSLLTQWRANAQENFFTQFHVTEERTASWLKEIVIPSKDRVLFLIRLESGEWVGNYGVCNMGDHGGELDNAIRGRLGGAADLMFYCEISLLSWLFGVLNYHDVWLHVFSNNVPAILLHRMTGFSVLDRMALVKYCVDGNVTYSAHVMRTDGVIYEKFDYMKMAITRDFFYENHPWVLR</sequence>
<name>A0A2N3IT95_AERSO</name>
<dbReference type="InterPro" id="IPR016181">
    <property type="entry name" value="Acyl_CoA_acyltransferase"/>
</dbReference>
<protein>
    <recommendedName>
        <fullName evidence="3">N-acetyltransferase domain-containing protein</fullName>
    </recommendedName>
</protein>
<accession>A0A2N3IT95</accession>
<dbReference type="EMBL" id="LJZX01000050">
    <property type="protein sequence ID" value="PKQ75070.1"/>
    <property type="molecule type" value="Genomic_DNA"/>
</dbReference>